<dbReference type="PANTHER" id="PTHR33116:SF66">
    <property type="entry name" value="REVERSE TRANSCRIPTASE ZINC-BINDING DOMAIN-CONTAINING PROTEIN"/>
    <property type="match status" value="1"/>
</dbReference>
<dbReference type="AlphaFoldDB" id="A0AAF0QP85"/>
<dbReference type="PANTHER" id="PTHR33116">
    <property type="entry name" value="REVERSE TRANSCRIPTASE ZINC-BINDING DOMAIN-CONTAINING PROTEIN-RELATED-RELATED"/>
    <property type="match status" value="1"/>
</dbReference>
<sequence length="125" mass="14771">MFKNAARPKAYFTMWLMLNKKLATADRLAKWGVEIDKTCVLSKNAEETIQHLLIQCQFARKLWERLFTWIHHHSIVPKTWGQFLQWSIQHGKGKSKATQIFKIILAEGVYGVWIERNSRIFVKKD</sequence>
<evidence type="ECO:0000313" key="3">
    <source>
        <dbReference type="Proteomes" id="UP001234989"/>
    </source>
</evidence>
<dbReference type="Proteomes" id="UP001234989">
    <property type="component" value="Chromosome 4"/>
</dbReference>
<gene>
    <name evidence="2" type="ORF">MTR67_019712</name>
</gene>
<keyword evidence="3" id="KW-1185">Reference proteome</keyword>
<evidence type="ECO:0000313" key="2">
    <source>
        <dbReference type="EMBL" id="WMV26327.1"/>
    </source>
</evidence>
<evidence type="ECO:0000259" key="1">
    <source>
        <dbReference type="Pfam" id="PF13966"/>
    </source>
</evidence>
<dbReference type="InterPro" id="IPR026960">
    <property type="entry name" value="RVT-Znf"/>
</dbReference>
<name>A0AAF0QP85_SOLVR</name>
<reference evidence="2" key="1">
    <citation type="submission" date="2023-08" db="EMBL/GenBank/DDBJ databases">
        <title>A de novo genome assembly of Solanum verrucosum Schlechtendal, a Mexican diploid species geographically isolated from the other diploid A-genome species in potato relatives.</title>
        <authorList>
            <person name="Hosaka K."/>
        </authorList>
    </citation>
    <scope>NUCLEOTIDE SEQUENCE</scope>
    <source>
        <tissue evidence="2">Young leaves</tissue>
    </source>
</reference>
<dbReference type="EMBL" id="CP133615">
    <property type="protein sequence ID" value="WMV26327.1"/>
    <property type="molecule type" value="Genomic_DNA"/>
</dbReference>
<dbReference type="Pfam" id="PF13966">
    <property type="entry name" value="zf-RVT"/>
    <property type="match status" value="1"/>
</dbReference>
<organism evidence="2 3">
    <name type="scientific">Solanum verrucosum</name>
    <dbReference type="NCBI Taxonomy" id="315347"/>
    <lineage>
        <taxon>Eukaryota</taxon>
        <taxon>Viridiplantae</taxon>
        <taxon>Streptophyta</taxon>
        <taxon>Embryophyta</taxon>
        <taxon>Tracheophyta</taxon>
        <taxon>Spermatophyta</taxon>
        <taxon>Magnoliopsida</taxon>
        <taxon>eudicotyledons</taxon>
        <taxon>Gunneridae</taxon>
        <taxon>Pentapetalae</taxon>
        <taxon>asterids</taxon>
        <taxon>lamiids</taxon>
        <taxon>Solanales</taxon>
        <taxon>Solanaceae</taxon>
        <taxon>Solanoideae</taxon>
        <taxon>Solaneae</taxon>
        <taxon>Solanum</taxon>
    </lineage>
</organism>
<accession>A0AAF0QP85</accession>
<feature type="domain" description="Reverse transcriptase zinc-binding" evidence="1">
    <location>
        <begin position="1"/>
        <end position="63"/>
    </location>
</feature>
<proteinExistence type="predicted"/>
<protein>
    <recommendedName>
        <fullName evidence="1">Reverse transcriptase zinc-binding domain-containing protein</fullName>
    </recommendedName>
</protein>